<dbReference type="PROSITE" id="PS50157">
    <property type="entry name" value="ZINC_FINGER_C2H2_2"/>
    <property type="match status" value="2"/>
</dbReference>
<accession>A0A4Y9YHB0</accession>
<evidence type="ECO:0000256" key="1">
    <source>
        <dbReference type="PROSITE-ProRule" id="PRU00042"/>
    </source>
</evidence>
<dbReference type="AlphaFoldDB" id="A0A4Y9YHB0"/>
<keyword evidence="1" id="KW-0479">Metal-binding</keyword>
<feature type="region of interest" description="Disordered" evidence="2">
    <location>
        <begin position="80"/>
        <end position="101"/>
    </location>
</feature>
<organism evidence="4 5">
    <name type="scientific">Dentipellis fragilis</name>
    <dbReference type="NCBI Taxonomy" id="205917"/>
    <lineage>
        <taxon>Eukaryota</taxon>
        <taxon>Fungi</taxon>
        <taxon>Dikarya</taxon>
        <taxon>Basidiomycota</taxon>
        <taxon>Agaricomycotina</taxon>
        <taxon>Agaricomycetes</taxon>
        <taxon>Russulales</taxon>
        <taxon>Hericiaceae</taxon>
        <taxon>Dentipellis</taxon>
    </lineage>
</organism>
<keyword evidence="5" id="KW-1185">Reference proteome</keyword>
<feature type="region of interest" description="Disordered" evidence="2">
    <location>
        <begin position="32"/>
        <end position="55"/>
    </location>
</feature>
<dbReference type="GO" id="GO:0008270">
    <property type="term" value="F:zinc ion binding"/>
    <property type="evidence" value="ECO:0007669"/>
    <property type="project" value="UniProtKB-KW"/>
</dbReference>
<dbReference type="InterPro" id="IPR036236">
    <property type="entry name" value="Znf_C2H2_sf"/>
</dbReference>
<evidence type="ECO:0000256" key="2">
    <source>
        <dbReference type="SAM" id="MobiDB-lite"/>
    </source>
</evidence>
<name>A0A4Y9YHB0_9AGAM</name>
<keyword evidence="1" id="KW-0863">Zinc-finger</keyword>
<dbReference type="Proteomes" id="UP000298327">
    <property type="component" value="Unassembled WGS sequence"/>
</dbReference>
<dbReference type="SUPFAM" id="SSF57667">
    <property type="entry name" value="beta-beta-alpha zinc fingers"/>
    <property type="match status" value="1"/>
</dbReference>
<evidence type="ECO:0000259" key="3">
    <source>
        <dbReference type="PROSITE" id="PS50157"/>
    </source>
</evidence>
<sequence>MDFDFEYSSNQGARSEELQCSREDGALAIGQVASTDQNSNNLGLSSSQTGIVEDTDRLSPIEDFFHRLPEMRWESLPSFGADEDQDEHATGIGSFEPPERWDAGSTCQMDNQEETFVNEFHYGSIGEMYAYRIAPIAAEVESAINEFIERGHSESNDEAPTAERDERGTNDPFEQLYQAERDRVDMSNFQSETNAASNVDVDLIHSPQRGDRLTWREEIFTDYSIIPSNRDVEEIVDRGSSPRVGESESLPDLHEEQTSDTSTPRNEDAEDSTTMRPSDEVAADEATAGLQGADELAITPLPAAVETVDAILDQQSDHPQHQIRNGIIRGRKATKKDKGPCRCCGITFSRKSELTRHRKTALAHSKPKKTCDLCERKFTREDARERHLREIHGDFGA</sequence>
<dbReference type="SMART" id="SM00355">
    <property type="entry name" value="ZnF_C2H2"/>
    <property type="match status" value="2"/>
</dbReference>
<proteinExistence type="predicted"/>
<reference evidence="4 5" key="1">
    <citation type="submission" date="2019-02" db="EMBL/GenBank/DDBJ databases">
        <title>Genome sequencing of the rare red list fungi Dentipellis fragilis.</title>
        <authorList>
            <person name="Buettner E."/>
            <person name="Kellner H."/>
        </authorList>
    </citation>
    <scope>NUCLEOTIDE SEQUENCE [LARGE SCALE GENOMIC DNA]</scope>
    <source>
        <strain evidence="4 5">DSM 105465</strain>
    </source>
</reference>
<dbReference type="InterPro" id="IPR013087">
    <property type="entry name" value="Znf_C2H2_type"/>
</dbReference>
<gene>
    <name evidence="4" type="ORF">EVG20_g6869</name>
</gene>
<feature type="domain" description="C2H2-type" evidence="3">
    <location>
        <begin position="339"/>
        <end position="369"/>
    </location>
</feature>
<evidence type="ECO:0000313" key="4">
    <source>
        <dbReference type="EMBL" id="TFY61944.1"/>
    </source>
</evidence>
<comment type="caution">
    <text evidence="4">The sequence shown here is derived from an EMBL/GenBank/DDBJ whole genome shotgun (WGS) entry which is preliminary data.</text>
</comment>
<feature type="region of interest" description="Disordered" evidence="2">
    <location>
        <begin position="150"/>
        <end position="171"/>
    </location>
</feature>
<keyword evidence="1" id="KW-0862">Zinc</keyword>
<dbReference type="Pfam" id="PF00096">
    <property type="entry name" value="zf-C2H2"/>
    <property type="match status" value="1"/>
</dbReference>
<dbReference type="OrthoDB" id="6910977at2759"/>
<dbReference type="PROSITE" id="PS00028">
    <property type="entry name" value="ZINC_FINGER_C2H2_1"/>
    <property type="match status" value="1"/>
</dbReference>
<protein>
    <recommendedName>
        <fullName evidence="3">C2H2-type domain-containing protein</fullName>
    </recommendedName>
</protein>
<feature type="region of interest" description="Disordered" evidence="2">
    <location>
        <begin position="237"/>
        <end position="286"/>
    </location>
</feature>
<dbReference type="Gene3D" id="3.30.160.60">
    <property type="entry name" value="Classic Zinc Finger"/>
    <property type="match status" value="1"/>
</dbReference>
<dbReference type="Pfam" id="PF12874">
    <property type="entry name" value="zf-met"/>
    <property type="match status" value="1"/>
</dbReference>
<evidence type="ECO:0000313" key="5">
    <source>
        <dbReference type="Proteomes" id="UP000298327"/>
    </source>
</evidence>
<feature type="compositionally biased region" description="Basic and acidic residues" evidence="2">
    <location>
        <begin position="150"/>
        <end position="169"/>
    </location>
</feature>
<feature type="domain" description="C2H2-type" evidence="3">
    <location>
        <begin position="369"/>
        <end position="392"/>
    </location>
</feature>
<feature type="compositionally biased region" description="Low complexity" evidence="2">
    <location>
        <begin position="38"/>
        <end position="47"/>
    </location>
</feature>
<dbReference type="EMBL" id="SEOQ01000485">
    <property type="protein sequence ID" value="TFY61944.1"/>
    <property type="molecule type" value="Genomic_DNA"/>
</dbReference>